<dbReference type="InterPro" id="IPR027444">
    <property type="entry name" value="H-NS_C_dom"/>
</dbReference>
<comment type="caution">
    <text evidence="7">The sequence shown here is derived from an EMBL/GenBank/DDBJ whole genome shotgun (WGS) entry which is preliminary data.</text>
</comment>
<dbReference type="GO" id="GO:0003677">
    <property type="term" value="F:DNA binding"/>
    <property type="evidence" value="ECO:0007669"/>
    <property type="project" value="UniProtKB-KW"/>
</dbReference>
<gene>
    <name evidence="7" type="ORF">C3743_40385</name>
</gene>
<evidence type="ECO:0000313" key="7">
    <source>
        <dbReference type="EMBL" id="POZ80235.1"/>
    </source>
</evidence>
<dbReference type="PANTHER" id="PTHR38097:SF2">
    <property type="entry name" value="DNA-BINDING PROTEIN STPA"/>
    <property type="match status" value="1"/>
</dbReference>
<organism evidence="7 8">
    <name type="scientific">Burkholderia contaminans</name>
    <dbReference type="NCBI Taxonomy" id="488447"/>
    <lineage>
        <taxon>Bacteria</taxon>
        <taxon>Pseudomonadati</taxon>
        <taxon>Pseudomonadota</taxon>
        <taxon>Betaproteobacteria</taxon>
        <taxon>Burkholderiales</taxon>
        <taxon>Burkholderiaceae</taxon>
        <taxon>Burkholderia</taxon>
        <taxon>Burkholderia cepacia complex</taxon>
    </lineage>
</organism>
<dbReference type="Pfam" id="PF00816">
    <property type="entry name" value="Histone_HNS"/>
    <property type="match status" value="1"/>
</dbReference>
<accession>A0A2S5DMC5</accession>
<evidence type="ECO:0000256" key="3">
    <source>
        <dbReference type="ARBA" id="ARBA00022490"/>
    </source>
</evidence>
<protein>
    <submittedName>
        <fullName evidence="7">Histone</fullName>
    </submittedName>
</protein>
<dbReference type="SUPFAM" id="SSF81273">
    <property type="entry name" value="H-NS histone-like proteins"/>
    <property type="match status" value="1"/>
</dbReference>
<comment type="subcellular location">
    <subcellularLocation>
        <location evidence="1">Cytoplasm</location>
        <location evidence="1">Nucleoid</location>
    </subcellularLocation>
</comment>
<dbReference type="AlphaFoldDB" id="A0A2S5DMC5"/>
<dbReference type="PANTHER" id="PTHR38097">
    <property type="match status" value="1"/>
</dbReference>
<reference evidence="7 8" key="1">
    <citation type="submission" date="2018-01" db="EMBL/GenBank/DDBJ databases">
        <title>Successful Treatment of Persistent Burkholderia cepacia Bacteremia with Ceftazidime-Avibactam.</title>
        <authorList>
            <person name="Tamma P."/>
            <person name="Fan Y."/>
            <person name="Bergman Y."/>
            <person name="Sick-Samuels A."/>
            <person name="Hsu A."/>
            <person name="Timp W."/>
            <person name="Simner P."/>
        </authorList>
    </citation>
    <scope>NUCLEOTIDE SEQUENCE [LARGE SCALE GENOMIC DNA]</scope>
    <source>
        <strain evidence="7 8">170816</strain>
    </source>
</reference>
<evidence type="ECO:0000259" key="6">
    <source>
        <dbReference type="SMART" id="SM00528"/>
    </source>
</evidence>
<evidence type="ECO:0000256" key="4">
    <source>
        <dbReference type="ARBA" id="ARBA00023125"/>
    </source>
</evidence>
<feature type="region of interest" description="Disordered" evidence="5">
    <location>
        <begin position="49"/>
        <end position="79"/>
    </location>
</feature>
<name>A0A2S5DMC5_9BURK</name>
<dbReference type="Proteomes" id="UP000238655">
    <property type="component" value="Unassembled WGS sequence"/>
</dbReference>
<comment type="similarity">
    <text evidence="2">Belongs to the histone-like protein H-NS family.</text>
</comment>
<keyword evidence="4" id="KW-0238">DNA-binding</keyword>
<dbReference type="Gene3D" id="4.10.430.30">
    <property type="match status" value="1"/>
</dbReference>
<feature type="domain" description="DNA-binding protein H-NS-like C-terminal" evidence="6">
    <location>
        <begin position="54"/>
        <end position="93"/>
    </location>
</feature>
<evidence type="ECO:0000256" key="1">
    <source>
        <dbReference type="ARBA" id="ARBA00004453"/>
    </source>
</evidence>
<dbReference type="EMBL" id="PQVP01000006">
    <property type="protein sequence ID" value="POZ80235.1"/>
    <property type="molecule type" value="Genomic_DNA"/>
</dbReference>
<dbReference type="RefSeq" id="WP_059896835.1">
    <property type="nucleotide sequence ID" value="NZ_PQVP01000006.1"/>
</dbReference>
<sequence length="93" mass="10201">MAKTYLELLAERKTLDEQIEQVRTEARASALATIHQLMNDFEISPAELGAKRSTKKSSPVAAKYRDPASGKTWSGRGKPPAWIAGQDRAAFAI</sequence>
<keyword evidence="3" id="KW-0963">Cytoplasm</keyword>
<evidence type="ECO:0000256" key="5">
    <source>
        <dbReference type="SAM" id="MobiDB-lite"/>
    </source>
</evidence>
<dbReference type="SMART" id="SM00528">
    <property type="entry name" value="HNS"/>
    <property type="match status" value="1"/>
</dbReference>
<proteinExistence type="inferred from homology"/>
<evidence type="ECO:0000256" key="2">
    <source>
        <dbReference type="ARBA" id="ARBA00010610"/>
    </source>
</evidence>
<dbReference type="GO" id="GO:0009295">
    <property type="term" value="C:nucleoid"/>
    <property type="evidence" value="ECO:0007669"/>
    <property type="project" value="UniProtKB-SubCell"/>
</dbReference>
<evidence type="ECO:0000313" key="8">
    <source>
        <dbReference type="Proteomes" id="UP000238655"/>
    </source>
</evidence>